<dbReference type="PANTHER" id="PTHR11496">
    <property type="entry name" value="ALCOHOL DEHYDROGENASE"/>
    <property type="match status" value="1"/>
</dbReference>
<dbReference type="FunFam" id="1.20.1090.10:FF:000001">
    <property type="entry name" value="Aldehyde-alcohol dehydrogenase"/>
    <property type="match status" value="1"/>
</dbReference>
<dbReference type="GO" id="GO:0004022">
    <property type="term" value="F:alcohol dehydrogenase (NAD+) activity"/>
    <property type="evidence" value="ECO:0007669"/>
    <property type="project" value="UniProtKB-ARBA"/>
</dbReference>
<dbReference type="Gene3D" id="1.20.1090.10">
    <property type="entry name" value="Dehydroquinate synthase-like - alpha domain"/>
    <property type="match status" value="1"/>
</dbReference>
<gene>
    <name evidence="3" type="ORF">JK167_05515</name>
</gene>
<dbReference type="PROSITE" id="PS00913">
    <property type="entry name" value="ADH_IRON_1"/>
    <property type="match status" value="1"/>
</dbReference>
<evidence type="ECO:0000259" key="1">
    <source>
        <dbReference type="Pfam" id="PF00465"/>
    </source>
</evidence>
<dbReference type="AlphaFoldDB" id="A0A0C1Q8W1"/>
<evidence type="ECO:0000313" key="4">
    <source>
        <dbReference type="Proteomes" id="UP000676478"/>
    </source>
</evidence>
<dbReference type="CDD" id="cd08180">
    <property type="entry name" value="PDD"/>
    <property type="match status" value="1"/>
</dbReference>
<organism evidence="3 4">
    <name type="scientific">Levilactobacillus brevis</name>
    <name type="common">Lactobacillus brevis</name>
    <dbReference type="NCBI Taxonomy" id="1580"/>
    <lineage>
        <taxon>Bacteria</taxon>
        <taxon>Bacillati</taxon>
        <taxon>Bacillota</taxon>
        <taxon>Bacilli</taxon>
        <taxon>Lactobacillales</taxon>
        <taxon>Lactobacillaceae</taxon>
        <taxon>Levilactobacillus</taxon>
    </lineage>
</organism>
<reference evidence="3" key="2">
    <citation type="submission" date="2022-09" db="EMBL/GenBank/DDBJ databases">
        <title>Genome-inferred correspondence between phylogeny and metabolic traits in the wild Drosophila gut microbiome.</title>
        <authorList>
            <person name="Bueno E."/>
            <person name="Blow F."/>
            <person name="Douglas A.E."/>
        </authorList>
    </citation>
    <scope>NUCLEOTIDE SEQUENCE</scope>
    <source>
        <strain evidence="3">Dm-2019-70</strain>
    </source>
</reference>
<dbReference type="InterPro" id="IPR001670">
    <property type="entry name" value="ADH_Fe/GldA"/>
</dbReference>
<dbReference type="FunFam" id="3.40.50.1970:FF:000003">
    <property type="entry name" value="Alcohol dehydrogenase, iron-containing"/>
    <property type="match status" value="1"/>
</dbReference>
<feature type="domain" description="Alcohol dehydrogenase iron-type/glycerol dehydrogenase GldA" evidence="1">
    <location>
        <begin position="8"/>
        <end position="159"/>
    </location>
</feature>
<dbReference type="OrthoDB" id="9815791at2"/>
<protein>
    <submittedName>
        <fullName evidence="3">Iron-containing alcohol dehydrogenase</fullName>
    </submittedName>
</protein>
<comment type="caution">
    <text evidence="3">The sequence shown here is derived from an EMBL/GenBank/DDBJ whole genome shotgun (WGS) entry which is preliminary data.</text>
</comment>
<dbReference type="Gene3D" id="3.40.50.1970">
    <property type="match status" value="1"/>
</dbReference>
<name>A0A0C1Q8W1_LEVBR</name>
<proteinExistence type="predicted"/>
<dbReference type="GeneID" id="56993454"/>
<feature type="domain" description="Fe-containing alcohol dehydrogenase-like C-terminal" evidence="2">
    <location>
        <begin position="170"/>
        <end position="370"/>
    </location>
</feature>
<dbReference type="InterPro" id="IPR018211">
    <property type="entry name" value="ADH_Fe_CS"/>
</dbReference>
<dbReference type="RefSeq" id="WP_015473972.1">
    <property type="nucleotide sequence ID" value="NZ_CAKMAP010000001.1"/>
</dbReference>
<accession>A0A0C1Q8W1</accession>
<dbReference type="InterPro" id="IPR039697">
    <property type="entry name" value="Alcohol_dehydrogenase_Fe"/>
</dbReference>
<dbReference type="GO" id="GO:0046872">
    <property type="term" value="F:metal ion binding"/>
    <property type="evidence" value="ECO:0007669"/>
    <property type="project" value="InterPro"/>
</dbReference>
<sequence length="373" mass="40335">MEKFSLATTIYSGNDSLERLRLLKKETIFMVCDAFLPDTPTLKRILSEIGDTNQVTIFSDVKPDPPLANIIEGVKQFVPLKPTIVIGIGGGSAIDTAKGIRFFGEKLLKQDIHKFIAIPTTSGTGSEITQHCVLSDPEHQQKYPIMEDFLRPDEALLDPQLVMTAPKSVTAYSGLDVLTHSLESLVAVDANTITDGLAEKGVDVITHDLVTCYRHGDDEAARKRVHEISCAAGISFSNAGLGICHSIAHQLGANFHVPHGLANAMLLPYVVSYNASKSKVACAKYAQAARKAGLASQGMGDRVAVRRLISCIRQMMLQMDCPRTLQAFGIDVKDAAAKVDVIVANAKKDATFPGNPVVPSDDDLAEIYQHVIK</sequence>
<dbReference type="SUPFAM" id="SSF56796">
    <property type="entry name" value="Dehydroquinate synthase-like"/>
    <property type="match status" value="1"/>
</dbReference>
<dbReference type="InterPro" id="IPR056798">
    <property type="entry name" value="ADH_Fe_C"/>
</dbReference>
<reference evidence="3" key="1">
    <citation type="submission" date="2020-12" db="EMBL/GenBank/DDBJ databases">
        <authorList>
            <person name="Mcmullen J.G."/>
        </authorList>
    </citation>
    <scope>NUCLEOTIDE SEQUENCE</scope>
    <source>
        <strain evidence="3">Dm-2019-70</strain>
    </source>
</reference>
<dbReference type="EMBL" id="JAERKF010000005">
    <property type="protein sequence ID" value="MBS1010290.1"/>
    <property type="molecule type" value="Genomic_DNA"/>
</dbReference>
<dbReference type="Pfam" id="PF25137">
    <property type="entry name" value="ADH_Fe_C"/>
    <property type="match status" value="1"/>
</dbReference>
<dbReference type="Pfam" id="PF00465">
    <property type="entry name" value="Fe-ADH"/>
    <property type="match status" value="1"/>
</dbReference>
<evidence type="ECO:0000313" key="3">
    <source>
        <dbReference type="EMBL" id="MBS1010290.1"/>
    </source>
</evidence>
<dbReference type="Proteomes" id="UP000676478">
    <property type="component" value="Unassembled WGS sequence"/>
</dbReference>
<dbReference type="PROSITE" id="PS00060">
    <property type="entry name" value="ADH_IRON_2"/>
    <property type="match status" value="1"/>
</dbReference>
<evidence type="ECO:0000259" key="2">
    <source>
        <dbReference type="Pfam" id="PF25137"/>
    </source>
</evidence>
<dbReference type="PANTHER" id="PTHR11496:SF83">
    <property type="entry name" value="HYDROXYACID-OXOACID TRANSHYDROGENASE, MITOCHONDRIAL"/>
    <property type="match status" value="1"/>
</dbReference>